<dbReference type="RefSeq" id="XP_040748562.1">
    <property type="nucleotide sequence ID" value="XM_040898663.1"/>
</dbReference>
<name>A0A2T5LLK6_9EURO</name>
<protein>
    <recommendedName>
        <fullName evidence="4">Myb-like domain-containing protein</fullName>
    </recommendedName>
</protein>
<evidence type="ECO:0000313" key="3">
    <source>
        <dbReference type="Proteomes" id="UP000244073"/>
    </source>
</evidence>
<evidence type="ECO:0008006" key="4">
    <source>
        <dbReference type="Google" id="ProtNLM"/>
    </source>
</evidence>
<dbReference type="EMBL" id="MSFN02000011">
    <property type="protein sequence ID" value="PTU17170.1"/>
    <property type="molecule type" value="Genomic_DNA"/>
</dbReference>
<gene>
    <name evidence="2" type="ORF">P175DRAFT_0512341</name>
</gene>
<evidence type="ECO:0000313" key="2">
    <source>
        <dbReference type="EMBL" id="PTU17170.1"/>
    </source>
</evidence>
<dbReference type="AlphaFoldDB" id="A0A2T5LLK6"/>
<dbReference type="Proteomes" id="UP000244073">
    <property type="component" value="Unassembled WGS sequence"/>
</dbReference>
<dbReference type="GeneID" id="63815545"/>
<organism evidence="2 3">
    <name type="scientific">Aspergillus ochraceoroseus IBT 24754</name>
    <dbReference type="NCBI Taxonomy" id="1392256"/>
    <lineage>
        <taxon>Eukaryota</taxon>
        <taxon>Fungi</taxon>
        <taxon>Dikarya</taxon>
        <taxon>Ascomycota</taxon>
        <taxon>Pezizomycotina</taxon>
        <taxon>Eurotiomycetes</taxon>
        <taxon>Eurotiomycetidae</taxon>
        <taxon>Eurotiales</taxon>
        <taxon>Aspergillaceae</taxon>
        <taxon>Aspergillus</taxon>
        <taxon>Aspergillus subgen. Nidulantes</taxon>
    </lineage>
</organism>
<dbReference type="VEuPathDB" id="FungiDB:P175DRAFT_0512341"/>
<accession>A0A2T5LLK6</accession>
<evidence type="ECO:0000256" key="1">
    <source>
        <dbReference type="SAM" id="MobiDB-lite"/>
    </source>
</evidence>
<proteinExistence type="predicted"/>
<feature type="region of interest" description="Disordered" evidence="1">
    <location>
        <begin position="180"/>
        <end position="206"/>
    </location>
</feature>
<comment type="caution">
    <text evidence="2">The sequence shown here is derived from an EMBL/GenBank/DDBJ whole genome shotgun (WGS) entry which is preliminary data.</text>
</comment>
<reference evidence="2 3" key="1">
    <citation type="journal article" date="2018" name="Proc. Natl. Acad. Sci. U.S.A.">
        <title>Linking secondary metabolites to gene clusters through genome sequencing of six diverse Aspergillus species.</title>
        <authorList>
            <person name="Kaerboelling I."/>
            <person name="Vesth T.C."/>
            <person name="Frisvad J.C."/>
            <person name="Nybo J.L."/>
            <person name="Theobald S."/>
            <person name="Kuo A."/>
            <person name="Bowyer P."/>
            <person name="Matsuda Y."/>
            <person name="Mondo S."/>
            <person name="Lyhne E.K."/>
            <person name="Kogle M.E."/>
            <person name="Clum A."/>
            <person name="Lipzen A."/>
            <person name="Salamov A."/>
            <person name="Ngan C.Y."/>
            <person name="Daum C."/>
            <person name="Chiniquy J."/>
            <person name="Barry K."/>
            <person name="LaButti K."/>
            <person name="Haridas S."/>
            <person name="Simmons B.A."/>
            <person name="Magnuson J.K."/>
            <person name="Mortensen U.H."/>
            <person name="Larsen T.O."/>
            <person name="Grigoriev I.V."/>
            <person name="Baker S.E."/>
            <person name="Andersen M.R."/>
        </authorList>
    </citation>
    <scope>NUCLEOTIDE SEQUENCE [LARGE SCALE GENOMIC DNA]</scope>
    <source>
        <strain evidence="2 3">IBT 24754</strain>
    </source>
</reference>
<dbReference type="OrthoDB" id="4506575at2759"/>
<sequence length="346" mass="38002">MDRQVSYNGPLLCSPLPCNLPASRPSSLMNHPLPLKPPTSKYFSHPYTTSRNPATPVCTTATQHVVYGKYLPVNNEPKISSVHHATAPSLEALSSPKTENVILLSSEDTFPALESDCDETGSINTDELPHPDTLFSWVWNNHGAGIREASVATRSVDDRSCHDETSSSTSEVCEISLSCESRPSDADDSGNDDNGPTKLISNERQGGLTDTLGPKILFASLVKGSRPTLLECRGLKHKPACTMLGYTEGTAASGPRTRAGARAKASRSFSSCRRVRPYSDKLVHRNLPWEQIEEEFGRSFAGRDWKSLQGRWSRNLKFVTRSAKCLTKLRGARDGARRRMCRTPSQ</sequence>